<name>A0A7G1KC21_9NOCA</name>
<dbReference type="KEGG" id="nwl:NWFMUON74_04900"/>
<dbReference type="Pfam" id="PF18480">
    <property type="entry name" value="DUF5615"/>
    <property type="match status" value="1"/>
</dbReference>
<feature type="domain" description="DUF5615" evidence="1">
    <location>
        <begin position="1"/>
        <end position="105"/>
    </location>
</feature>
<reference evidence="2 3" key="1">
    <citation type="submission" date="2020-08" db="EMBL/GenBank/DDBJ databases">
        <title>Genome Sequencing of Nocardia wallacei strain FMUON74 and assembly.</title>
        <authorList>
            <person name="Toyokawa M."/>
            <person name="Uesaka K."/>
        </authorList>
    </citation>
    <scope>NUCLEOTIDE SEQUENCE [LARGE SCALE GENOMIC DNA]</scope>
    <source>
        <strain evidence="2 3">FMUON74</strain>
    </source>
</reference>
<evidence type="ECO:0000313" key="3">
    <source>
        <dbReference type="Proteomes" id="UP000516173"/>
    </source>
</evidence>
<dbReference type="AlphaFoldDB" id="A0A7G1KC21"/>
<evidence type="ECO:0000313" key="2">
    <source>
        <dbReference type="EMBL" id="BCK52718.1"/>
    </source>
</evidence>
<dbReference type="Proteomes" id="UP000516173">
    <property type="component" value="Chromosome"/>
</dbReference>
<evidence type="ECO:0000259" key="1">
    <source>
        <dbReference type="Pfam" id="PF18480"/>
    </source>
</evidence>
<organism evidence="2 3">
    <name type="scientific">Nocardia wallacei</name>
    <dbReference type="NCBI Taxonomy" id="480035"/>
    <lineage>
        <taxon>Bacteria</taxon>
        <taxon>Bacillati</taxon>
        <taxon>Actinomycetota</taxon>
        <taxon>Actinomycetes</taxon>
        <taxon>Mycobacteriales</taxon>
        <taxon>Nocardiaceae</taxon>
        <taxon>Nocardia</taxon>
    </lineage>
</organism>
<protein>
    <recommendedName>
        <fullName evidence="1">DUF5615 domain-containing protein</fullName>
    </recommendedName>
</protein>
<proteinExistence type="predicted"/>
<dbReference type="GeneID" id="80345111"/>
<accession>A0A7G1KC21</accession>
<dbReference type="RefSeq" id="WP_187686382.1">
    <property type="nucleotide sequence ID" value="NZ_AP023396.1"/>
</dbReference>
<sequence length="123" mass="13471">MRFLVDAQLPRRLALFLATAGHDATHTLDLPDANRTPDSEIAAIADRDGRTVVTKDNDFLIGHLLERSPKSLLIVVTGNIANNVLLALFEKHLDEIVCSLANSSVVELGRDRLIAHADRGPDR</sequence>
<dbReference type="EMBL" id="AP023396">
    <property type="protein sequence ID" value="BCK52718.1"/>
    <property type="molecule type" value="Genomic_DNA"/>
</dbReference>
<keyword evidence="3" id="KW-1185">Reference proteome</keyword>
<dbReference type="InterPro" id="IPR041049">
    <property type="entry name" value="DUF5615"/>
</dbReference>
<gene>
    <name evidence="2" type="ORF">NWFMUON74_04900</name>
</gene>